<evidence type="ECO:0000313" key="2">
    <source>
        <dbReference type="Proteomes" id="UP001057474"/>
    </source>
</evidence>
<keyword evidence="2" id="KW-1185">Reference proteome</keyword>
<name>A0ABY4Y6A6_9GAMM</name>
<protein>
    <submittedName>
        <fullName evidence="1">Uncharacterized protein</fullName>
    </submittedName>
</protein>
<gene>
    <name evidence="1" type="ORF">J2N86_10755</name>
</gene>
<organism evidence="1 2">
    <name type="scientific">Legionella lytica</name>
    <dbReference type="NCBI Taxonomy" id="96232"/>
    <lineage>
        <taxon>Bacteria</taxon>
        <taxon>Pseudomonadati</taxon>
        <taxon>Pseudomonadota</taxon>
        <taxon>Gammaproteobacteria</taxon>
        <taxon>Legionellales</taxon>
        <taxon>Legionellaceae</taxon>
        <taxon>Legionella</taxon>
    </lineage>
</organism>
<reference evidence="1" key="1">
    <citation type="submission" date="2021-03" db="EMBL/GenBank/DDBJ databases">
        <title>Legionella lytica PCM 2298.</title>
        <authorList>
            <person name="Koper P."/>
        </authorList>
    </citation>
    <scope>NUCLEOTIDE SEQUENCE</scope>
    <source>
        <strain evidence="1">PCM 2298</strain>
    </source>
</reference>
<dbReference type="RefSeq" id="WP_252579452.1">
    <property type="nucleotide sequence ID" value="NZ_CP071527.1"/>
</dbReference>
<dbReference type="Proteomes" id="UP001057474">
    <property type="component" value="Chromosome"/>
</dbReference>
<sequence>MKHKTGLFFHRTTPKKRVLTFEEYIEDTLIIAKRKVEGALGQRYTSAQLEIALVCFCDFNALKNEMDEDIEVIFPPLSINYCAGFDWLDLAVSYYDADAIQYFQQRLQEPDFVKNYFEYKHKVRPDCALQKHETANFEAIETLVNLNDMTGPRL</sequence>
<dbReference type="EMBL" id="CP071527">
    <property type="protein sequence ID" value="USQ13164.1"/>
    <property type="molecule type" value="Genomic_DNA"/>
</dbReference>
<accession>A0ABY4Y6A6</accession>
<proteinExistence type="predicted"/>
<evidence type="ECO:0000313" key="1">
    <source>
        <dbReference type="EMBL" id="USQ13164.1"/>
    </source>
</evidence>